<evidence type="ECO:0000313" key="7">
    <source>
        <dbReference type="Proteomes" id="UP001576774"/>
    </source>
</evidence>
<dbReference type="InterPro" id="IPR027417">
    <property type="entry name" value="P-loop_NTPase"/>
</dbReference>
<reference evidence="6 7" key="1">
    <citation type="submission" date="2024-09" db="EMBL/GenBank/DDBJ databases">
        <title>Floridaenema gen nov. (Aerosakkonemataceae, Aerosakkonematales ord. nov., Cyanobacteria) from benthic tropical and subtropical fresh waters, with the description of four new species.</title>
        <authorList>
            <person name="Moretto J.A."/>
            <person name="Berthold D.E."/>
            <person name="Lefler F.W."/>
            <person name="Huang I.-S."/>
            <person name="Laughinghouse H. IV."/>
        </authorList>
    </citation>
    <scope>NUCLEOTIDE SEQUENCE [LARGE SCALE GENOMIC DNA]</scope>
    <source>
        <strain evidence="6 7">BLCC-F46</strain>
    </source>
</reference>
<feature type="repeat" description="TPR" evidence="4">
    <location>
        <begin position="1157"/>
        <end position="1190"/>
    </location>
</feature>
<accession>A0ABV4X4S9</accession>
<dbReference type="PANTHER" id="PTHR45954">
    <property type="entry name" value="LD33695P"/>
    <property type="match status" value="1"/>
</dbReference>
<dbReference type="RefSeq" id="WP_413270848.1">
    <property type="nucleotide sequence ID" value="NZ_JBHFNQ010000101.1"/>
</dbReference>
<dbReference type="InterPro" id="IPR052386">
    <property type="entry name" value="GPSM"/>
</dbReference>
<feature type="repeat" description="TPR" evidence="4">
    <location>
        <begin position="1117"/>
        <end position="1150"/>
    </location>
</feature>
<evidence type="ECO:0000256" key="1">
    <source>
        <dbReference type="ARBA" id="ARBA00004496"/>
    </source>
</evidence>
<evidence type="ECO:0000259" key="5">
    <source>
        <dbReference type="Pfam" id="PF01048"/>
    </source>
</evidence>
<evidence type="ECO:0000256" key="4">
    <source>
        <dbReference type="PROSITE-ProRule" id="PRU00339"/>
    </source>
</evidence>
<dbReference type="Gene3D" id="3.40.50.1580">
    <property type="entry name" value="Nucleoside phosphorylase domain"/>
    <property type="match status" value="1"/>
</dbReference>
<organism evidence="6 7">
    <name type="scientific">Floridaenema aerugineum BLCC-F46</name>
    <dbReference type="NCBI Taxonomy" id="3153654"/>
    <lineage>
        <taxon>Bacteria</taxon>
        <taxon>Bacillati</taxon>
        <taxon>Cyanobacteriota</taxon>
        <taxon>Cyanophyceae</taxon>
        <taxon>Oscillatoriophycideae</taxon>
        <taxon>Aerosakkonematales</taxon>
        <taxon>Aerosakkonemataceae</taxon>
        <taxon>Floridanema</taxon>
        <taxon>Floridanema aerugineum</taxon>
    </lineage>
</organism>
<protein>
    <submittedName>
        <fullName evidence="6">Tetratricopeptide repeat protein</fullName>
    </submittedName>
</protein>
<proteinExistence type="predicted"/>
<dbReference type="CDD" id="cd09008">
    <property type="entry name" value="MTAN"/>
    <property type="match status" value="1"/>
</dbReference>
<dbReference type="Pfam" id="PF13374">
    <property type="entry name" value="TPR_10"/>
    <property type="match status" value="1"/>
</dbReference>
<dbReference type="Gene3D" id="1.25.40.10">
    <property type="entry name" value="Tetratricopeptide repeat domain"/>
    <property type="match status" value="2"/>
</dbReference>
<dbReference type="SMART" id="SM00028">
    <property type="entry name" value="TPR"/>
    <property type="match status" value="6"/>
</dbReference>
<keyword evidence="4" id="KW-0802">TPR repeat</keyword>
<dbReference type="PRINTS" id="PR00364">
    <property type="entry name" value="DISEASERSIST"/>
</dbReference>
<dbReference type="SUPFAM" id="SSF52540">
    <property type="entry name" value="P-loop containing nucleoside triphosphate hydrolases"/>
    <property type="match status" value="1"/>
</dbReference>
<keyword evidence="3" id="KW-0677">Repeat</keyword>
<dbReference type="Pfam" id="PF13176">
    <property type="entry name" value="TPR_7"/>
    <property type="match status" value="1"/>
</dbReference>
<keyword evidence="7" id="KW-1185">Reference proteome</keyword>
<dbReference type="InterPro" id="IPR019734">
    <property type="entry name" value="TPR_rpt"/>
</dbReference>
<dbReference type="Gene3D" id="3.40.50.300">
    <property type="entry name" value="P-loop containing nucleotide triphosphate hydrolases"/>
    <property type="match status" value="1"/>
</dbReference>
<dbReference type="InterPro" id="IPR035994">
    <property type="entry name" value="Nucleoside_phosphorylase_sf"/>
</dbReference>
<name>A0ABV4X4S9_9CYAN</name>
<dbReference type="InterPro" id="IPR011990">
    <property type="entry name" value="TPR-like_helical_dom_sf"/>
</dbReference>
<comment type="subcellular location">
    <subcellularLocation>
        <location evidence="1">Cytoplasm</location>
    </subcellularLocation>
</comment>
<dbReference type="SUPFAM" id="SSF53167">
    <property type="entry name" value="Purine and uridine phosphorylases"/>
    <property type="match status" value="1"/>
</dbReference>
<dbReference type="Proteomes" id="UP001576774">
    <property type="component" value="Unassembled WGS sequence"/>
</dbReference>
<dbReference type="PANTHER" id="PTHR45954:SF1">
    <property type="entry name" value="LD33695P"/>
    <property type="match status" value="1"/>
</dbReference>
<dbReference type="InterPro" id="IPR000845">
    <property type="entry name" value="Nucleoside_phosphorylase_d"/>
</dbReference>
<evidence type="ECO:0000256" key="2">
    <source>
        <dbReference type="ARBA" id="ARBA00022490"/>
    </source>
</evidence>
<dbReference type="EMBL" id="JBHFNQ010000101">
    <property type="protein sequence ID" value="MFB2877754.1"/>
    <property type="molecule type" value="Genomic_DNA"/>
</dbReference>
<dbReference type="Pfam" id="PF01048">
    <property type="entry name" value="PNP_UDP_1"/>
    <property type="match status" value="1"/>
</dbReference>
<evidence type="ECO:0000313" key="6">
    <source>
        <dbReference type="EMBL" id="MFB2877754.1"/>
    </source>
</evidence>
<keyword evidence="2" id="KW-0963">Cytoplasm</keyword>
<feature type="domain" description="Nucleoside phosphorylase" evidence="5">
    <location>
        <begin position="263"/>
        <end position="504"/>
    </location>
</feature>
<dbReference type="PROSITE" id="PS50005">
    <property type="entry name" value="TPR"/>
    <property type="match status" value="3"/>
</dbReference>
<comment type="caution">
    <text evidence="6">The sequence shown here is derived from an EMBL/GenBank/DDBJ whole genome shotgun (WGS) entry which is preliminary data.</text>
</comment>
<sequence length="1292" mass="147198">MIKTLEAVIRRQWLPPEFAVREVVAFERRFGMKHLSLACHAALPLFLTPELVNLIHINFLDGENLPWIAESDFLLSSLCRPRYEGVFELEPCVREVLLVELENRFGWRRPFEVANFLRIYLQNQPDWKHSPEQIRTQKWIAQAYLNPDQVVEELTDFLEESLPEENPVLRSPSKLEIPQIVEILAEPLERTSIDLWSERQYLVNSSRALAQILYGEKEDLKATITAQARQSETGEGELMMLSPVIHHLLRNLEVTPVKMGCAVVLTDIPVEYIAVCSHLVDLKEETHPQGTVYERGKFIANGKTWEVGIVEIGAGNAGAALEAERAIAYFNPSVILFVGVAGGIKDVILGDVVAATKVYNYESGKAEQKFQLRPDIGLSTYNLIQRARAEAKKTDWLQRFKLGTNNAPRVFVAPIAAGEKVFASSKSSVFKFLRSNYGDVIAVEIEGRGLLQVAHANQQVSTLIVRGISELIDGKSEAYKAGSQEIAAQEIAARNASAFAFEVLAKLDINEVNNTTPNSQYSTQPASPNFLAYDDVWVGRESVIQELSRRVQESCRLLILVGMIGIGKTALGERLAVELSHWFDDDWTKFHQENFDNEEQTSDFASVAARWLEKWGELITPEDRKDTQRLLHRLVRHLQENRYLVQIDSLENILQGNEEEGWSDFQDEWWVRFFQSLLAADICQSCIILTSQDLPAQIPTMGTKYQNFWYCQPLSGLEKPEQLVLFEKTGLEISINSPGRAYLERIGSAYEGYPLALRVIAGEIRNQPFNGNVVAYWNQYGREVEEVEKAIEEAKTKGITASADDKFNLHRYTRQLRRNVRVRLEKTFERLKKNVRYAYILLCEASVYRSPVPEDFWLSHLEDWERNEEEPQVLLDALRDRFLVEEVIENNQCLLRQHNLIRSVALEHLRKLDEDGETNLTPDGELVLAKLGTDVNDIKRIIPRYQRMHYRAVVNWLTNYHPKPDASNLEKIRGYLEAFYHLCNLENWEAASKILLTRLNTPTKEELYKQLGIWGYYREQVQVCSGLIGKLNSSFDINLLNTLGNSYYIFGDYRRAIEYLEQSLTNAREIQALLGEENALVNLGKVYQSLGDYLRAIDFHGQSLVIAQEIGDRIGEEQALTNLGGVYVNIADYEKAIEYLQRSLIIAREIGDRQGEAQALGNLGLAYQFLGNYETAINYYQHQLGIARKIEDVFSQGWVLCNLGNTLIQCADYSTALEYLQTSLNIFRQIGSRANEAEALKNLAEVHQHLGHLDTAIEFSDQALAIATELGIPLANECQQLRDRLTNIRINS</sequence>
<dbReference type="Pfam" id="PF13424">
    <property type="entry name" value="TPR_12"/>
    <property type="match status" value="2"/>
</dbReference>
<feature type="repeat" description="TPR" evidence="4">
    <location>
        <begin position="1037"/>
        <end position="1070"/>
    </location>
</feature>
<gene>
    <name evidence="6" type="ORF">ACE1CC_12945</name>
</gene>
<evidence type="ECO:0000256" key="3">
    <source>
        <dbReference type="ARBA" id="ARBA00022737"/>
    </source>
</evidence>
<dbReference type="SUPFAM" id="SSF48452">
    <property type="entry name" value="TPR-like"/>
    <property type="match status" value="3"/>
</dbReference>